<accession>A0A0F9REC1</accession>
<dbReference type="SUPFAM" id="SSF53335">
    <property type="entry name" value="S-adenosyl-L-methionine-dependent methyltransferases"/>
    <property type="match status" value="1"/>
</dbReference>
<dbReference type="Pfam" id="PF13578">
    <property type="entry name" value="Methyltransf_24"/>
    <property type="match status" value="1"/>
</dbReference>
<proteinExistence type="predicted"/>
<comment type="caution">
    <text evidence="1">The sequence shown here is derived from an EMBL/GenBank/DDBJ whole genome shotgun (WGS) entry which is preliminary data.</text>
</comment>
<evidence type="ECO:0008006" key="2">
    <source>
        <dbReference type="Google" id="ProtNLM"/>
    </source>
</evidence>
<reference evidence="1" key="1">
    <citation type="journal article" date="2015" name="Nature">
        <title>Complex archaea that bridge the gap between prokaryotes and eukaryotes.</title>
        <authorList>
            <person name="Spang A."/>
            <person name="Saw J.H."/>
            <person name="Jorgensen S.L."/>
            <person name="Zaremba-Niedzwiedzka K."/>
            <person name="Martijn J."/>
            <person name="Lind A.E."/>
            <person name="van Eijk R."/>
            <person name="Schleper C."/>
            <person name="Guy L."/>
            <person name="Ettema T.J."/>
        </authorList>
    </citation>
    <scope>NUCLEOTIDE SEQUENCE</scope>
</reference>
<gene>
    <name evidence="1" type="ORF">LCGC14_0905080</name>
</gene>
<dbReference type="AlphaFoldDB" id="A0A0F9REC1"/>
<dbReference type="EMBL" id="LAZR01002972">
    <property type="protein sequence ID" value="KKN23426.1"/>
    <property type="molecule type" value="Genomic_DNA"/>
</dbReference>
<dbReference type="Gene3D" id="3.40.50.150">
    <property type="entry name" value="Vaccinia Virus protein VP39"/>
    <property type="match status" value="1"/>
</dbReference>
<dbReference type="InterPro" id="IPR029063">
    <property type="entry name" value="SAM-dependent_MTases_sf"/>
</dbReference>
<evidence type="ECO:0000313" key="1">
    <source>
        <dbReference type="EMBL" id="KKN23426.1"/>
    </source>
</evidence>
<protein>
    <recommendedName>
        <fullName evidence="2">Class I SAM-dependent methyltransferase</fullName>
    </recommendedName>
</protein>
<sequence>MAAHLGEVKSVRLHFPSQPGPIPLDQVGDADRATLRALARGKKTVIEIGTFFGGSAEALLEGMPDDGHLTCIDTFEGTAGSPTDPVNYRSEKIDFTKELVLSYLGGRLRPYHGRVNIVVGESLSVVRDFEPESADLIFLDGAHDYENVLADIQAWLPIVKSDGILCGHDYDRFGEALPVEKIEEFSSREYKPIPIDSPDPLRGHEELLVKVMDGDGEQVGHAVNVHFGVLRAVRESFETVALGDNISSCVWAAKPEWKI</sequence>
<organism evidence="1">
    <name type="scientific">marine sediment metagenome</name>
    <dbReference type="NCBI Taxonomy" id="412755"/>
    <lineage>
        <taxon>unclassified sequences</taxon>
        <taxon>metagenomes</taxon>
        <taxon>ecological metagenomes</taxon>
    </lineage>
</organism>
<name>A0A0F9REC1_9ZZZZ</name>